<gene>
    <name evidence="2" type="ORF">J2X05_002398</name>
</gene>
<keyword evidence="1" id="KW-0812">Transmembrane</keyword>
<sequence length="113" mass="13097">MYIFSTPVFEIAPYATFCILLLMVVCTIYLRNRILAYAQKNLHDCFSEFKLYEELQDDTTSLALYCYITSNAFQQTNDPVFIALCKRYIRWGQMFIITFVVAVADVGFLLSAD</sequence>
<dbReference type="Proteomes" id="UP001253595">
    <property type="component" value="Unassembled WGS sequence"/>
</dbReference>
<reference evidence="2 3" key="1">
    <citation type="submission" date="2023-07" db="EMBL/GenBank/DDBJ databases">
        <title>Sorghum-associated microbial communities from plants grown in Nebraska, USA.</title>
        <authorList>
            <person name="Schachtman D."/>
        </authorList>
    </citation>
    <scope>NUCLEOTIDE SEQUENCE [LARGE SCALE GENOMIC DNA]</scope>
    <source>
        <strain evidence="2 3">BE190</strain>
    </source>
</reference>
<protein>
    <submittedName>
        <fullName evidence="2">Uncharacterized protein</fullName>
    </submittedName>
</protein>
<keyword evidence="1" id="KW-1133">Transmembrane helix</keyword>
<evidence type="ECO:0000313" key="2">
    <source>
        <dbReference type="EMBL" id="MDR7090374.1"/>
    </source>
</evidence>
<proteinExistence type="predicted"/>
<dbReference type="RefSeq" id="WP_310072645.1">
    <property type="nucleotide sequence ID" value="NZ_JAVDVX010000004.1"/>
</dbReference>
<feature type="transmembrane region" description="Helical" evidence="1">
    <location>
        <begin position="94"/>
        <end position="112"/>
    </location>
</feature>
<organism evidence="2 3">
    <name type="scientific">Cellvibrio fibrivorans</name>
    <dbReference type="NCBI Taxonomy" id="126350"/>
    <lineage>
        <taxon>Bacteria</taxon>
        <taxon>Pseudomonadati</taxon>
        <taxon>Pseudomonadota</taxon>
        <taxon>Gammaproteobacteria</taxon>
        <taxon>Cellvibrionales</taxon>
        <taxon>Cellvibrionaceae</taxon>
        <taxon>Cellvibrio</taxon>
    </lineage>
</organism>
<feature type="transmembrane region" description="Helical" evidence="1">
    <location>
        <begin position="12"/>
        <end position="30"/>
    </location>
</feature>
<keyword evidence="1" id="KW-0472">Membrane</keyword>
<evidence type="ECO:0000313" key="3">
    <source>
        <dbReference type="Proteomes" id="UP001253595"/>
    </source>
</evidence>
<accession>A0ABU1UYV1</accession>
<dbReference type="EMBL" id="JAVDVX010000004">
    <property type="protein sequence ID" value="MDR7090374.1"/>
    <property type="molecule type" value="Genomic_DNA"/>
</dbReference>
<name>A0ABU1UYV1_9GAMM</name>
<evidence type="ECO:0000256" key="1">
    <source>
        <dbReference type="SAM" id="Phobius"/>
    </source>
</evidence>
<keyword evidence="3" id="KW-1185">Reference proteome</keyword>
<comment type="caution">
    <text evidence="2">The sequence shown here is derived from an EMBL/GenBank/DDBJ whole genome shotgun (WGS) entry which is preliminary data.</text>
</comment>